<organism evidence="1 2">
    <name type="scientific">Daphnia magna</name>
    <dbReference type="NCBI Taxonomy" id="35525"/>
    <lineage>
        <taxon>Eukaryota</taxon>
        <taxon>Metazoa</taxon>
        <taxon>Ecdysozoa</taxon>
        <taxon>Arthropoda</taxon>
        <taxon>Crustacea</taxon>
        <taxon>Branchiopoda</taxon>
        <taxon>Diplostraca</taxon>
        <taxon>Cladocera</taxon>
        <taxon>Anomopoda</taxon>
        <taxon>Daphniidae</taxon>
        <taxon>Daphnia</taxon>
    </lineage>
</organism>
<name>A0A164EBT5_9CRUS</name>
<dbReference type="EMBL" id="LRGB01024215">
    <property type="protein sequence ID" value="KZR96636.1"/>
    <property type="molecule type" value="Genomic_DNA"/>
</dbReference>
<feature type="non-terminal residue" evidence="1">
    <location>
        <position position="92"/>
    </location>
</feature>
<comment type="caution">
    <text evidence="1">The sequence shown here is derived from an EMBL/GenBank/DDBJ whole genome shotgun (WGS) entry which is preliminary data.</text>
</comment>
<accession>A0A164EBT5</accession>
<dbReference type="AlphaFoldDB" id="A0A164EBT5"/>
<dbReference type="Proteomes" id="UP000076858">
    <property type="component" value="Unassembled WGS sequence"/>
</dbReference>
<gene>
    <name evidence="1" type="ORF">APZ42_008914</name>
</gene>
<proteinExistence type="predicted"/>
<evidence type="ECO:0000313" key="1">
    <source>
        <dbReference type="EMBL" id="KZR96636.1"/>
    </source>
</evidence>
<keyword evidence="2" id="KW-1185">Reference proteome</keyword>
<reference evidence="1 2" key="1">
    <citation type="submission" date="2016-03" db="EMBL/GenBank/DDBJ databases">
        <title>EvidentialGene: Evidence-directed Construction of Genes on Genomes.</title>
        <authorList>
            <person name="Gilbert D.G."/>
            <person name="Choi J.-H."/>
            <person name="Mockaitis K."/>
            <person name="Colbourne J."/>
            <person name="Pfrender M."/>
        </authorList>
    </citation>
    <scope>NUCLEOTIDE SEQUENCE [LARGE SCALE GENOMIC DNA]</scope>
    <source>
        <strain evidence="1 2">Xinb3</strain>
        <tissue evidence="1">Complete organism</tissue>
    </source>
</reference>
<keyword evidence="1" id="KW-0675">Receptor</keyword>
<dbReference type="STRING" id="35525.A0A164EBT5"/>
<protein>
    <submittedName>
        <fullName evidence="1">Glutamate receptor, metabotropic</fullName>
    </submittedName>
</protein>
<sequence>MQNIENKCRSSIEFSPKKMMGHLFSFAHPSPFISESDENRLRNQNLNNFLYPSHFIFRDMHQTVCKGQRGLCKEMVPIDGSELLKYLRRVEF</sequence>
<evidence type="ECO:0000313" key="2">
    <source>
        <dbReference type="Proteomes" id="UP000076858"/>
    </source>
</evidence>
<dbReference type="Gene3D" id="3.40.50.2300">
    <property type="match status" value="1"/>
</dbReference>